<feature type="binding site" evidence="4">
    <location>
        <position position="111"/>
    </location>
    <ligand>
        <name>Mn(2+)</name>
        <dbReference type="ChEBI" id="CHEBI:29035"/>
        <label>1</label>
    </ligand>
</feature>
<dbReference type="OrthoDB" id="9788689at2"/>
<dbReference type="PANTHER" id="PTHR11358:SF26">
    <property type="entry name" value="GUANIDINO ACID HYDROLASE, MITOCHONDRIAL"/>
    <property type="match status" value="1"/>
</dbReference>
<dbReference type="Pfam" id="PF00491">
    <property type="entry name" value="Arginase"/>
    <property type="match status" value="1"/>
</dbReference>
<dbReference type="PaxDb" id="667014-Thein_1875"/>
<sequence length="289" mass="32752">MSRPLLRKMTFLGLSENPESAKIVFLPAPYDATTSFYPGTRFGPRRIIEASPYLEFYDEETDCEVYQKAPFLTLPEEELPIAPQNMLEELKRRLKPYLERNMFPVVLGGEHTVSLAPIEILAEKHPGLCVVQIDAHADLRESYQGSPYSHACTMRRALEYGIELFPIGIRAISREEMEFVRDKGLEIFWAKDVVFKPHSIAQKISQRIGSRSVYVTIDLDGFDPSEVPGVGTPEPGGLKWYDALVILKELAGLNVVGFDVVELLPADNRSPFFAAKLIYKFLSYLFCRI</sequence>
<feature type="binding site" evidence="4">
    <location>
        <position position="218"/>
    </location>
    <ligand>
        <name>Mn(2+)</name>
        <dbReference type="ChEBI" id="CHEBI:29035"/>
        <label>1</label>
    </ligand>
</feature>
<dbReference type="EMBL" id="CP002683">
    <property type="protein sequence ID" value="AEH45730.1"/>
    <property type="molecule type" value="Genomic_DNA"/>
</dbReference>
<evidence type="ECO:0000256" key="1">
    <source>
        <dbReference type="ARBA" id="ARBA00009227"/>
    </source>
</evidence>
<feature type="binding site" evidence="4">
    <location>
        <position position="136"/>
    </location>
    <ligand>
        <name>Mn(2+)</name>
        <dbReference type="ChEBI" id="CHEBI:29035"/>
        <label>1</label>
    </ligand>
</feature>
<dbReference type="NCBIfam" id="TIGR01230">
    <property type="entry name" value="agmatinase"/>
    <property type="match status" value="1"/>
</dbReference>
<protein>
    <submittedName>
        <fullName evidence="6">Agmatinase</fullName>
    </submittedName>
</protein>
<dbReference type="InterPro" id="IPR020855">
    <property type="entry name" value="Ureohydrolase_Mn_BS"/>
</dbReference>
<dbReference type="GO" id="GO:0008783">
    <property type="term" value="F:agmatinase activity"/>
    <property type="evidence" value="ECO:0007669"/>
    <property type="project" value="TreeGrafter"/>
</dbReference>
<organism evidence="6 7">
    <name type="scientific">Thermodesulfatator indicus (strain DSM 15286 / JCM 11887 / CIR29812)</name>
    <dbReference type="NCBI Taxonomy" id="667014"/>
    <lineage>
        <taxon>Bacteria</taxon>
        <taxon>Pseudomonadati</taxon>
        <taxon>Thermodesulfobacteriota</taxon>
        <taxon>Thermodesulfobacteria</taxon>
        <taxon>Thermodesulfobacteriales</taxon>
        <taxon>Thermodesulfatatoraceae</taxon>
        <taxon>Thermodesulfatator</taxon>
    </lineage>
</organism>
<keyword evidence="2 4" id="KW-0479">Metal-binding</keyword>
<dbReference type="PIRSF" id="PIRSF036979">
    <property type="entry name" value="Arginase"/>
    <property type="match status" value="1"/>
</dbReference>
<dbReference type="InterPro" id="IPR005925">
    <property type="entry name" value="Agmatinase-rel"/>
</dbReference>
<dbReference type="PATRIC" id="fig|667014.3.peg.1928"/>
<feature type="binding site" evidence="4">
    <location>
        <position position="220"/>
    </location>
    <ligand>
        <name>Mn(2+)</name>
        <dbReference type="ChEBI" id="CHEBI:29035"/>
        <label>1</label>
    </ligand>
</feature>
<dbReference type="PROSITE" id="PS51409">
    <property type="entry name" value="ARGINASE_2"/>
    <property type="match status" value="1"/>
</dbReference>
<dbReference type="FunCoup" id="F8AC95">
    <property type="interactions" value="327"/>
</dbReference>
<dbReference type="Gene3D" id="3.40.800.10">
    <property type="entry name" value="Ureohydrolase domain"/>
    <property type="match status" value="1"/>
</dbReference>
<comment type="similarity">
    <text evidence="1">Belongs to the arginase family. Agmatinase subfamily.</text>
</comment>
<dbReference type="Proteomes" id="UP000006793">
    <property type="component" value="Chromosome"/>
</dbReference>
<evidence type="ECO:0000313" key="6">
    <source>
        <dbReference type="EMBL" id="AEH45730.1"/>
    </source>
</evidence>
<name>F8AC95_THEID</name>
<dbReference type="eggNOG" id="COG0010">
    <property type="taxonomic scope" value="Bacteria"/>
</dbReference>
<dbReference type="AlphaFoldDB" id="F8AC95"/>
<dbReference type="InParanoid" id="F8AC95"/>
<dbReference type="GO" id="GO:0033389">
    <property type="term" value="P:putrescine biosynthetic process from arginine, via agmatine"/>
    <property type="evidence" value="ECO:0007669"/>
    <property type="project" value="TreeGrafter"/>
</dbReference>
<feature type="binding site" evidence="4">
    <location>
        <position position="134"/>
    </location>
    <ligand>
        <name>Mn(2+)</name>
        <dbReference type="ChEBI" id="CHEBI:29035"/>
        <label>1</label>
    </ligand>
</feature>
<reference evidence="7" key="1">
    <citation type="submission" date="2011-04" db="EMBL/GenBank/DDBJ databases">
        <title>The complete genome of Thermodesulfatator indicus DSM 15286.</title>
        <authorList>
            <person name="Lucas S."/>
            <person name="Copeland A."/>
            <person name="Lapidus A."/>
            <person name="Bruce D."/>
            <person name="Goodwin L."/>
            <person name="Pitluck S."/>
            <person name="Peters L."/>
            <person name="Kyrpides N."/>
            <person name="Mavromatis K."/>
            <person name="Pagani I."/>
            <person name="Ivanova N."/>
            <person name="Saunders L."/>
            <person name="Detter J.C."/>
            <person name="Tapia R."/>
            <person name="Han C."/>
            <person name="Land M."/>
            <person name="Hauser L."/>
            <person name="Markowitz V."/>
            <person name="Cheng J.-F."/>
            <person name="Hugenholtz P."/>
            <person name="Woyke T."/>
            <person name="Wu D."/>
            <person name="Spring S."/>
            <person name="Schroeder M."/>
            <person name="Brambilla E."/>
            <person name="Klenk H.-P."/>
            <person name="Eisen J.A."/>
        </authorList>
    </citation>
    <scope>NUCLEOTIDE SEQUENCE [LARGE SCALE GENOMIC DNA]</scope>
    <source>
        <strain evidence="7">DSM 15286 / JCM 11887 / CIR29812</strain>
    </source>
</reference>
<evidence type="ECO:0000256" key="4">
    <source>
        <dbReference type="PIRSR" id="PIRSR036979-1"/>
    </source>
</evidence>
<evidence type="ECO:0000313" key="7">
    <source>
        <dbReference type="Proteomes" id="UP000006793"/>
    </source>
</evidence>
<dbReference type="GO" id="GO:0046872">
    <property type="term" value="F:metal ion binding"/>
    <property type="evidence" value="ECO:0007669"/>
    <property type="project" value="UniProtKB-KW"/>
</dbReference>
<evidence type="ECO:0000256" key="3">
    <source>
        <dbReference type="ARBA" id="ARBA00022801"/>
    </source>
</evidence>
<dbReference type="PANTHER" id="PTHR11358">
    <property type="entry name" value="ARGINASE/AGMATINASE"/>
    <property type="match status" value="1"/>
</dbReference>
<comment type="cofactor">
    <cofactor evidence="4">
        <name>Mn(2+)</name>
        <dbReference type="ChEBI" id="CHEBI:29035"/>
    </cofactor>
    <text evidence="4">Binds 2 manganese ions per subunit.</text>
</comment>
<feature type="binding site" evidence="4">
    <location>
        <position position="138"/>
    </location>
    <ligand>
        <name>Mn(2+)</name>
        <dbReference type="ChEBI" id="CHEBI:29035"/>
        <label>1</label>
    </ligand>
</feature>
<gene>
    <name evidence="6" type="ordered locus">Thein_1875</name>
</gene>
<dbReference type="HOGENOM" id="CLU_039478_0_2_0"/>
<dbReference type="PROSITE" id="PS01053">
    <property type="entry name" value="ARGINASE_1"/>
    <property type="match status" value="1"/>
</dbReference>
<keyword evidence="3 5" id="KW-0378">Hydrolase</keyword>
<keyword evidence="7" id="KW-1185">Reference proteome</keyword>
<dbReference type="SUPFAM" id="SSF52768">
    <property type="entry name" value="Arginase/deacetylase"/>
    <property type="match status" value="1"/>
</dbReference>
<evidence type="ECO:0000256" key="2">
    <source>
        <dbReference type="ARBA" id="ARBA00022723"/>
    </source>
</evidence>
<proteinExistence type="inferred from homology"/>
<dbReference type="KEGG" id="tid:Thein_1875"/>
<evidence type="ECO:0000256" key="5">
    <source>
        <dbReference type="RuleBase" id="RU003684"/>
    </source>
</evidence>
<dbReference type="InterPro" id="IPR023696">
    <property type="entry name" value="Ureohydrolase_dom_sf"/>
</dbReference>
<dbReference type="CDD" id="cd11593">
    <property type="entry name" value="Agmatinase-like_2"/>
    <property type="match status" value="1"/>
</dbReference>
<keyword evidence="4" id="KW-0464">Manganese</keyword>
<accession>F8AC95</accession>
<dbReference type="InterPro" id="IPR006035">
    <property type="entry name" value="Ureohydrolase"/>
</dbReference>
<reference evidence="6 7" key="2">
    <citation type="journal article" date="2012" name="Stand. Genomic Sci.">
        <title>Complete genome sequence of the thermophilic sulfate-reducing ocean bacterium Thermodesulfatator indicus type strain (CIR29812(T)).</title>
        <authorList>
            <person name="Anderson I."/>
            <person name="Saunders E."/>
            <person name="Lapidus A."/>
            <person name="Nolan M."/>
            <person name="Lucas S."/>
            <person name="Tice H."/>
            <person name="Del Rio T.G."/>
            <person name="Cheng J.F."/>
            <person name="Han C."/>
            <person name="Tapia R."/>
            <person name="Goodwin L.A."/>
            <person name="Pitluck S."/>
            <person name="Liolios K."/>
            <person name="Mavromatis K."/>
            <person name="Pagani I."/>
            <person name="Ivanova N."/>
            <person name="Mikhailova N."/>
            <person name="Pati A."/>
            <person name="Chen A."/>
            <person name="Palaniappan K."/>
            <person name="Land M."/>
            <person name="Hauser L."/>
            <person name="Jeffries C.D."/>
            <person name="Chang Y.J."/>
            <person name="Brambilla E.M."/>
            <person name="Rohde M."/>
            <person name="Spring S."/>
            <person name="Goker M."/>
            <person name="Detter J.C."/>
            <person name="Woyke T."/>
            <person name="Bristow J."/>
            <person name="Eisen J.A."/>
            <person name="Markowitz V."/>
            <person name="Hugenholtz P."/>
            <person name="Kyrpides N.C."/>
            <person name="Klenk H.P."/>
        </authorList>
    </citation>
    <scope>NUCLEOTIDE SEQUENCE [LARGE SCALE GENOMIC DNA]</scope>
    <source>
        <strain evidence="7">DSM 15286 / JCM 11887 / CIR29812</strain>
    </source>
</reference>
<dbReference type="STRING" id="667014.Thein_1875"/>